<reference evidence="4 5" key="1">
    <citation type="submission" date="2021-06" db="EMBL/GenBank/DDBJ databases">
        <title>Caerostris extrusa draft genome.</title>
        <authorList>
            <person name="Kono N."/>
            <person name="Arakawa K."/>
        </authorList>
    </citation>
    <scope>NUCLEOTIDE SEQUENCE [LARGE SCALE GENOMIC DNA]</scope>
</reference>
<dbReference type="EMBL" id="BPLR01002216">
    <property type="protein sequence ID" value="GIX71373.1"/>
    <property type="molecule type" value="Genomic_DNA"/>
</dbReference>
<dbReference type="GO" id="GO:0016020">
    <property type="term" value="C:membrane"/>
    <property type="evidence" value="ECO:0007669"/>
    <property type="project" value="UniProtKB-SubCell"/>
</dbReference>
<feature type="transmembrane region" description="Helical" evidence="2">
    <location>
        <begin position="48"/>
        <end position="69"/>
    </location>
</feature>
<feature type="transmembrane region" description="Helical" evidence="2">
    <location>
        <begin position="187"/>
        <end position="206"/>
    </location>
</feature>
<dbReference type="AlphaFoldDB" id="A0AAV4MHI6"/>
<gene>
    <name evidence="4" type="ORF">CEXT_352851</name>
</gene>
<dbReference type="Pfam" id="PF07690">
    <property type="entry name" value="MFS_1"/>
    <property type="match status" value="1"/>
</dbReference>
<dbReference type="GO" id="GO:0008028">
    <property type="term" value="F:monocarboxylic acid transmembrane transporter activity"/>
    <property type="evidence" value="ECO:0007669"/>
    <property type="project" value="TreeGrafter"/>
</dbReference>
<keyword evidence="5" id="KW-1185">Reference proteome</keyword>
<feature type="transmembrane region" description="Helical" evidence="2">
    <location>
        <begin position="124"/>
        <end position="148"/>
    </location>
</feature>
<keyword evidence="2" id="KW-0812">Transmembrane</keyword>
<dbReference type="Gene3D" id="1.20.1250.20">
    <property type="entry name" value="MFS general substrate transporter like domains"/>
    <property type="match status" value="1"/>
</dbReference>
<protein>
    <recommendedName>
        <fullName evidence="3">Major facilitator superfamily (MFS) profile domain-containing protein</fullName>
    </recommendedName>
</protein>
<feature type="transmembrane region" description="Helical" evidence="2">
    <location>
        <begin position="89"/>
        <end position="112"/>
    </location>
</feature>
<proteinExistence type="predicted"/>
<dbReference type="SUPFAM" id="SSF103473">
    <property type="entry name" value="MFS general substrate transporter"/>
    <property type="match status" value="1"/>
</dbReference>
<dbReference type="Proteomes" id="UP001054945">
    <property type="component" value="Unassembled WGS sequence"/>
</dbReference>
<feature type="transmembrane region" description="Helical" evidence="2">
    <location>
        <begin position="218"/>
        <end position="236"/>
    </location>
</feature>
<dbReference type="PANTHER" id="PTHR11360:SF303">
    <property type="entry name" value="MAJOR FACILITATOR SUPERFAMILY (MFS) PROFILE DOMAIN-CONTAINING PROTEIN"/>
    <property type="match status" value="1"/>
</dbReference>
<dbReference type="InterPro" id="IPR050327">
    <property type="entry name" value="Proton-linked_MCT"/>
</dbReference>
<organism evidence="4 5">
    <name type="scientific">Caerostris extrusa</name>
    <name type="common">Bark spider</name>
    <name type="synonym">Caerostris bankana</name>
    <dbReference type="NCBI Taxonomy" id="172846"/>
    <lineage>
        <taxon>Eukaryota</taxon>
        <taxon>Metazoa</taxon>
        <taxon>Ecdysozoa</taxon>
        <taxon>Arthropoda</taxon>
        <taxon>Chelicerata</taxon>
        <taxon>Arachnida</taxon>
        <taxon>Araneae</taxon>
        <taxon>Araneomorphae</taxon>
        <taxon>Entelegynae</taxon>
        <taxon>Araneoidea</taxon>
        <taxon>Araneidae</taxon>
        <taxon>Caerostris</taxon>
    </lineage>
</organism>
<evidence type="ECO:0000313" key="4">
    <source>
        <dbReference type="EMBL" id="GIX71373.1"/>
    </source>
</evidence>
<dbReference type="PANTHER" id="PTHR11360">
    <property type="entry name" value="MONOCARBOXYLATE TRANSPORTER"/>
    <property type="match status" value="1"/>
</dbReference>
<evidence type="ECO:0000256" key="1">
    <source>
        <dbReference type="ARBA" id="ARBA00004141"/>
    </source>
</evidence>
<evidence type="ECO:0000256" key="2">
    <source>
        <dbReference type="SAM" id="Phobius"/>
    </source>
</evidence>
<accession>A0AAV4MHI6</accession>
<keyword evidence="2" id="KW-1133">Transmembrane helix</keyword>
<name>A0AAV4MHI6_CAEEX</name>
<comment type="subcellular location">
    <subcellularLocation>
        <location evidence="1">Membrane</location>
        <topology evidence="1">Multi-pass membrane protein</topology>
    </subcellularLocation>
</comment>
<feature type="domain" description="Major facilitator superfamily (MFS) profile" evidence="3">
    <location>
        <begin position="48"/>
        <end position="333"/>
    </location>
</feature>
<comment type="caution">
    <text evidence="4">The sequence shown here is derived from an EMBL/GenBank/DDBJ whole genome shotgun (WGS) entry which is preliminary data.</text>
</comment>
<sequence>MEVSNPLRFYESEPLLRASPRPTIQRAKSVRTEDKRKKWWNVPDGGRAWLVAFCVLVINLISAGMGRNFGILFVEIMEEFDVDRGQASLPFSLFLVVKNLIVTSILIHMLIFKDLLVGILGSKYGVRLITLVGGIICTASLISCYYVPNVAWLTLLYGGLNGLGACLATTLLQLVIQEYFVKYRATATGLAFSGGCIGSLLFPVLLEYLLNTYGIRKSFLLMGCMISFTIPLALLLKKPAWLNNQNDNKEISEYDKDKNAKFGSSTLQTKFTGSKNVPPNLEFIKHELGPDLSELSYESHIWVGLEDIYLFIEAPVGKFRFHKNVESAKRSIF</sequence>
<evidence type="ECO:0000313" key="5">
    <source>
        <dbReference type="Proteomes" id="UP001054945"/>
    </source>
</evidence>
<feature type="transmembrane region" description="Helical" evidence="2">
    <location>
        <begin position="154"/>
        <end position="175"/>
    </location>
</feature>
<dbReference type="InterPro" id="IPR020846">
    <property type="entry name" value="MFS_dom"/>
</dbReference>
<dbReference type="InterPro" id="IPR011701">
    <property type="entry name" value="MFS"/>
</dbReference>
<keyword evidence="2" id="KW-0472">Membrane</keyword>
<dbReference type="PROSITE" id="PS50850">
    <property type="entry name" value="MFS"/>
    <property type="match status" value="1"/>
</dbReference>
<evidence type="ECO:0000259" key="3">
    <source>
        <dbReference type="PROSITE" id="PS50850"/>
    </source>
</evidence>
<dbReference type="InterPro" id="IPR036259">
    <property type="entry name" value="MFS_trans_sf"/>
</dbReference>